<reference evidence="3 4" key="1">
    <citation type="submission" date="2018-09" db="EMBL/GenBank/DDBJ databases">
        <title>Genome sequence and characterization of the bcs clusters for the production of nanocellulose from the low pH resistant strain Komagataeibacter medellinensis ID13488.</title>
        <authorList>
            <person name="Hernandez-Arriaga A.M."/>
            <person name="Del Cerro C."/>
            <person name="Urbina L."/>
            <person name="Eceiza A."/>
            <person name="Retegi A."/>
            <person name="Prieto M.A."/>
        </authorList>
    </citation>
    <scope>NUCLEOTIDE SEQUENCE [LARGE SCALE GENOMIC DNA]</scope>
    <source>
        <strain evidence="3 4">ID13488</strain>
    </source>
</reference>
<dbReference type="Gene3D" id="3.40.50.2000">
    <property type="entry name" value="Glycogen Phosphorylase B"/>
    <property type="match status" value="2"/>
</dbReference>
<dbReference type="PROSITE" id="PS50005">
    <property type="entry name" value="TPR"/>
    <property type="match status" value="1"/>
</dbReference>
<dbReference type="PANTHER" id="PTHR45947">
    <property type="entry name" value="SULFOQUINOVOSYL TRANSFERASE SQD2"/>
    <property type="match status" value="1"/>
</dbReference>
<dbReference type="InterPro" id="IPR028098">
    <property type="entry name" value="Glyco_trans_4-like_N"/>
</dbReference>
<dbReference type="InterPro" id="IPR036412">
    <property type="entry name" value="HAD-like_sf"/>
</dbReference>
<dbReference type="EMBL" id="QYAZ01000001">
    <property type="protein sequence ID" value="KAB8123966.1"/>
    <property type="molecule type" value="Genomic_DNA"/>
</dbReference>
<keyword evidence="1" id="KW-0802">TPR repeat</keyword>
<dbReference type="InterPro" id="IPR019734">
    <property type="entry name" value="TPR_rpt"/>
</dbReference>
<dbReference type="InterPro" id="IPR023214">
    <property type="entry name" value="HAD_sf"/>
</dbReference>
<dbReference type="Pfam" id="PF00702">
    <property type="entry name" value="Hydrolase"/>
    <property type="match status" value="1"/>
</dbReference>
<name>A0ABQ6VUV3_9PROT</name>
<protein>
    <submittedName>
        <fullName evidence="3">Glycosyltransferase</fullName>
    </submittedName>
</protein>
<dbReference type="Gene3D" id="1.25.40.10">
    <property type="entry name" value="Tetratricopeptide repeat domain"/>
    <property type="match status" value="1"/>
</dbReference>
<dbReference type="SUPFAM" id="SSF56784">
    <property type="entry name" value="HAD-like"/>
    <property type="match status" value="1"/>
</dbReference>
<evidence type="ECO:0000313" key="3">
    <source>
        <dbReference type="EMBL" id="KAB8123966.1"/>
    </source>
</evidence>
<dbReference type="Gene3D" id="1.10.150.400">
    <property type="match status" value="1"/>
</dbReference>
<dbReference type="Pfam" id="PF13439">
    <property type="entry name" value="Glyco_transf_4"/>
    <property type="match status" value="1"/>
</dbReference>
<gene>
    <name evidence="3" type="ORF">D3W54_06870</name>
</gene>
<feature type="domain" description="Glycosyltransferase subfamily 4-like N-terminal" evidence="2">
    <location>
        <begin position="1451"/>
        <end position="1645"/>
    </location>
</feature>
<dbReference type="InterPro" id="IPR050194">
    <property type="entry name" value="Glycosyltransferase_grp1"/>
</dbReference>
<organism evidence="3 4">
    <name type="scientific">Komagataeibacter medellinensis</name>
    <dbReference type="NCBI Taxonomy" id="1177712"/>
    <lineage>
        <taxon>Bacteria</taxon>
        <taxon>Pseudomonadati</taxon>
        <taxon>Pseudomonadota</taxon>
        <taxon>Alphaproteobacteria</taxon>
        <taxon>Acetobacterales</taxon>
        <taxon>Acetobacteraceae</taxon>
        <taxon>Komagataeibacter</taxon>
    </lineage>
</organism>
<sequence>MLTVTDYNDVISNPPTENIVTFDIFDTLLYRRYLNIEQVVSLVSAYALSVWGKAEQEDLACISNMRWATMTALKGNPDIGEEPALADVWTTLSLPRTSDLQAAKQAGRRIAEFEFSIERRNLAPVRGSQDVLKTLQKAGKRLVAISDMYFTQAQVRCFLQDAQLESFFENVFVSAHERLTKQTGNLFRHVWYALDVKPEQTCHIGDNPISDVERPIALGGNAIHILHNKNIGIEPVQYGRRYDIHLEIADLCKVFLFQIIFQAQRLGISKTYFLARDGILFREILEKWMPDILTDHFTVLDSEDLFLNRSGTSWLRFDFNGDWLTEVVGYVFFLAGGRITGTEIRSMLGLEDLPSPLNLDTEYVAATDSELIVNVLRSTGQEEVVKDTVNEKKKQVREYLNSIGFFDHENVQIVDIGYSGTVICNINRDFLLRDLADHGIRPPRLYFHCLASNAFFAHNATQAQPYGAFINELLLPFGALPTELSDSFAWLEYFFKHRALGSFEGYRKVGQAVEPVYTQRSDPEFIFPADRVLSAVELRDDDIVLLWMAATHHATALTDPLIARFAHPDMTTIAQMDAPVHETDARNTSERSIVLTAPGLSRWDLYNAAKKGDYWIPGSLLSSKMAAREEEAEKVHSSPDQDQSRTATKFWQKNLSRFFPRFDFDVSFYRKFYPDLGYFRNDSELAEHYRKSGQSVGRWGSQAEMLAAYEKNGWPVPEGFREGHYHDEGVASPADPSWLASHRFVEKHGNKNRSGNQQAETPAIHLPVPVAIEQSFAEEVACGQFPLTPAEQEQYKGGKLNATEIIFRRFNVMPGPWLNGFDLSGFRSLNSAWCGAVETPAQALLAFLRKGISQCAPLSINQVFDPAFYKATYLHDQDIPDETAYRDWLNRGAFLGEYPSEQARLAAGRNQPSLNRERSAVSKVFSAFLAECGKNLATEQFTTDQWANRARDQWQKGNGPAGETAMLNAVGQSPERADLWNELGNFYLEHKEDQKALDAFERVIATRHPNRWAFIHAMRLNASRGNYLRAFQQLCASARPWKEAKLWREERQHLFQSWFDHEYAQIAATPNAQRVFLNRLVDKMSTVGLPDALSLGRSDGPVLVLYGHDVAQRVLTHQWLDATGHASRRVQIFSRSQTDLLVENLPGASAVIFHDVALDASVMDAALYAGCYGIRRVFWAGGLAVGSVLDAKDALGLGLDNLQFSEPAANVPRTWRDLTLALLCDDVITTVPALIPSLHALGVRPSLFASAFVTALGETNLQEWKDPSRIFIRFSPSTSAGGMQRHMLPFLEGLLEKHPDLVLVVEGLAEDIMPEPSLVHRVERQDGVLGDSARMAILAASCLGIDVGYAGMDALWAAGATVATPVVTLGDLKDFDGPVSGIVSTPEQLAASVESLQIDPEKRAVLLENCCTALNRLKTSDKLETGPLREVSVGNRPRVLIVNLFAPPQTIGGASRVVEDNLDFFLKHDSGIDFAVLATDDLNESQGETRVDSWHGVPVFRIATPYEPNMYWRPYNAETEAYMHRVVRLLQPDLVHIHCPQRLTVAVSDVCRVMNIPYIVTLHDSWWISDYPFLIKEDGSPAGVNVLPASQSYSHQIGLPRSVERAIRLRDALHHASRLIGVSRSYSEMYRQLGFDVMTVENGISVPTGLKRIPGKGNVRLGHFGGMEWHKGAYILEEALREGNFRNLSLTIMDFTLEAGAEIKEMWGTTPVTIRSKVLPSEIGQLYRETDVVVAASTWPESYGLVAREGAAHGCWVIANAQGAMGEDIEPGVNGFIVDTSTSVGLAAVLQTINDNASDYTRPPAIRARLRTSNEQGQDMLNIYRDFLGPVWN</sequence>
<comment type="caution">
    <text evidence="3">The sequence shown here is derived from an EMBL/GenBank/DDBJ whole genome shotgun (WGS) entry which is preliminary data.</text>
</comment>
<evidence type="ECO:0000313" key="4">
    <source>
        <dbReference type="Proteomes" id="UP000427842"/>
    </source>
</evidence>
<dbReference type="Gene3D" id="3.40.50.1000">
    <property type="entry name" value="HAD superfamily/HAD-like"/>
    <property type="match status" value="1"/>
</dbReference>
<dbReference type="Pfam" id="PF13692">
    <property type="entry name" value="Glyco_trans_1_4"/>
    <property type="match status" value="1"/>
</dbReference>
<dbReference type="InterPro" id="IPR011990">
    <property type="entry name" value="TPR-like_helical_dom_sf"/>
</dbReference>
<dbReference type="RefSeq" id="WP_153469409.1">
    <property type="nucleotide sequence ID" value="NZ_QYAZ01000001.1"/>
</dbReference>
<dbReference type="PANTHER" id="PTHR45947:SF13">
    <property type="entry name" value="TRANSFERASE"/>
    <property type="match status" value="1"/>
</dbReference>
<dbReference type="SUPFAM" id="SSF53756">
    <property type="entry name" value="UDP-Glycosyltransferase/glycogen phosphorylase"/>
    <property type="match status" value="1"/>
</dbReference>
<feature type="repeat" description="TPR" evidence="1">
    <location>
        <begin position="977"/>
        <end position="1010"/>
    </location>
</feature>
<evidence type="ECO:0000256" key="1">
    <source>
        <dbReference type="PROSITE-ProRule" id="PRU00339"/>
    </source>
</evidence>
<keyword evidence="4" id="KW-1185">Reference proteome</keyword>
<evidence type="ECO:0000259" key="2">
    <source>
        <dbReference type="Pfam" id="PF13439"/>
    </source>
</evidence>
<accession>A0ABQ6VUV3</accession>
<dbReference type="Proteomes" id="UP000427842">
    <property type="component" value="Unassembled WGS sequence"/>
</dbReference>
<dbReference type="SUPFAM" id="SSF48452">
    <property type="entry name" value="TPR-like"/>
    <property type="match status" value="1"/>
</dbReference>
<proteinExistence type="predicted"/>